<accession>A0A6V7WVL1</accession>
<evidence type="ECO:0000313" key="2">
    <source>
        <dbReference type="Proteomes" id="UP000580250"/>
    </source>
</evidence>
<organism evidence="1 2">
    <name type="scientific">Meloidogyne enterolobii</name>
    <name type="common">Root-knot nematode worm</name>
    <name type="synonym">Meloidogyne mayaguensis</name>
    <dbReference type="NCBI Taxonomy" id="390850"/>
    <lineage>
        <taxon>Eukaryota</taxon>
        <taxon>Metazoa</taxon>
        <taxon>Ecdysozoa</taxon>
        <taxon>Nematoda</taxon>
        <taxon>Chromadorea</taxon>
        <taxon>Rhabditida</taxon>
        <taxon>Tylenchina</taxon>
        <taxon>Tylenchomorpha</taxon>
        <taxon>Tylenchoidea</taxon>
        <taxon>Meloidogynidae</taxon>
        <taxon>Meloidogyninae</taxon>
        <taxon>Meloidogyne</taxon>
    </lineage>
</organism>
<sequence length="111" mass="13595">MFIKCPKCNSIKLKRRLINVNLSEWNYIGEYQNEEAFEILRVQRKVSPLRERGKQFLTLRQQTLKCYFRKPEKGKCRYRMLIFREWDGQPAQVYEKGFLIFKNIFIVLLRN</sequence>
<evidence type="ECO:0000313" key="1">
    <source>
        <dbReference type="EMBL" id="CAD2191061.1"/>
    </source>
</evidence>
<proteinExistence type="predicted"/>
<dbReference type="Proteomes" id="UP000580250">
    <property type="component" value="Unassembled WGS sequence"/>
</dbReference>
<reference evidence="1 2" key="1">
    <citation type="submission" date="2020-08" db="EMBL/GenBank/DDBJ databases">
        <authorList>
            <person name="Koutsovoulos G."/>
            <person name="Danchin GJ E."/>
        </authorList>
    </citation>
    <scope>NUCLEOTIDE SEQUENCE [LARGE SCALE GENOMIC DNA]</scope>
</reference>
<dbReference type="AlphaFoldDB" id="A0A6V7WVL1"/>
<comment type="caution">
    <text evidence="1">The sequence shown here is derived from an EMBL/GenBank/DDBJ whole genome shotgun (WGS) entry which is preliminary data.</text>
</comment>
<name>A0A6V7WVL1_MELEN</name>
<gene>
    <name evidence="1" type="ORF">MENT_LOCUS43888</name>
</gene>
<protein>
    <submittedName>
        <fullName evidence="1">Uncharacterized protein</fullName>
    </submittedName>
</protein>
<dbReference type="EMBL" id="CAJEWN010000852">
    <property type="protein sequence ID" value="CAD2191061.1"/>
    <property type="molecule type" value="Genomic_DNA"/>
</dbReference>